<dbReference type="SUPFAM" id="SSF53590">
    <property type="entry name" value="Nucleoside hydrolase"/>
    <property type="match status" value="1"/>
</dbReference>
<protein>
    <recommendedName>
        <fullName evidence="5">Inosine/uridine-preferring nucleoside hydrolase domain-containing protein</fullName>
    </recommendedName>
</protein>
<evidence type="ECO:0000256" key="3">
    <source>
        <dbReference type="ARBA" id="ARBA00023295"/>
    </source>
</evidence>
<evidence type="ECO:0000313" key="6">
    <source>
        <dbReference type="EMBL" id="CAK0860420.1"/>
    </source>
</evidence>
<dbReference type="InterPro" id="IPR001910">
    <property type="entry name" value="Inosine/uridine_hydrolase_dom"/>
</dbReference>
<evidence type="ECO:0000259" key="5">
    <source>
        <dbReference type="Pfam" id="PF01156"/>
    </source>
</evidence>
<dbReference type="Gene3D" id="3.90.245.10">
    <property type="entry name" value="Ribonucleoside hydrolase-like"/>
    <property type="match status" value="1"/>
</dbReference>
<dbReference type="PANTHER" id="PTHR12304:SF4">
    <property type="entry name" value="URIDINE NUCLEOSIDASE"/>
    <property type="match status" value="1"/>
</dbReference>
<evidence type="ECO:0000313" key="7">
    <source>
        <dbReference type="Proteomes" id="UP001189429"/>
    </source>
</evidence>
<accession>A0ABN9UKQ0</accession>
<keyword evidence="2" id="KW-0378">Hydrolase</keyword>
<keyword evidence="3" id="KW-0326">Glycosidase</keyword>
<reference evidence="6" key="1">
    <citation type="submission" date="2023-10" db="EMBL/GenBank/DDBJ databases">
        <authorList>
            <person name="Chen Y."/>
            <person name="Shah S."/>
            <person name="Dougan E. K."/>
            <person name="Thang M."/>
            <person name="Chan C."/>
        </authorList>
    </citation>
    <scope>NUCLEOTIDE SEQUENCE [LARGE SCALE GENOMIC DNA]</scope>
</reference>
<comment type="caution">
    <text evidence="6">The sequence shown here is derived from an EMBL/GenBank/DDBJ whole genome shotgun (WGS) entry which is preliminary data.</text>
</comment>
<dbReference type="EMBL" id="CAUYUJ010015977">
    <property type="protein sequence ID" value="CAK0860420.1"/>
    <property type="molecule type" value="Genomic_DNA"/>
</dbReference>
<dbReference type="PANTHER" id="PTHR12304">
    <property type="entry name" value="INOSINE-URIDINE PREFERRING NUCLEOSIDE HYDROLASE"/>
    <property type="match status" value="1"/>
</dbReference>
<name>A0ABN9UKQ0_9DINO</name>
<dbReference type="InterPro" id="IPR018247">
    <property type="entry name" value="EF_Hand_1_Ca_BS"/>
</dbReference>
<evidence type="ECO:0000256" key="4">
    <source>
        <dbReference type="SAM" id="MobiDB-lite"/>
    </source>
</evidence>
<dbReference type="Proteomes" id="UP001189429">
    <property type="component" value="Unassembled WGS sequence"/>
</dbReference>
<dbReference type="InterPro" id="IPR023186">
    <property type="entry name" value="IUNH"/>
</dbReference>
<feature type="domain" description="Inosine/uridine-preferring nucleoside hydrolase" evidence="5">
    <location>
        <begin position="377"/>
        <end position="599"/>
    </location>
</feature>
<keyword evidence="7" id="KW-1185">Reference proteome</keyword>
<sequence>MKRVKSTMGMTAEAAKAQIWENLCEGLRVLILHEKPAAVPRHMRKVQSTSLFGDARVPTEDETLKVYELYCKLLRMGGGRGGYLIDLQEEDEDLGLPDAEAEELRSKSTTHTGNPHPKGLPFIAWNTLLAWSQHREDIAFDFRYKSATALLNRSLQAWMQAAASEQEKEAGMPLNLLFRWVWPTVADENLTAMLRWIYLYELESVRQPTPQVIDAHERRILGKIWTSMDPDGTGFCTVDDIAGAREQTIGAGRGGRRSPEDRHLWAALHPRSAHCAKVPAQMPAAAPLALLLACAAPLLARSAPGCASGGSCEAGGEPEAASLLQKRGSSKARRAAPMAGQEPSAGASCGEPYPLIFDNAITVEATGMGTPSGGPPNMASVAALLGLGDVPVAYGLTASLSPIATMPLQWRIEVDEFIESMQPGGPNGTILEPTSNSISDLSAPSLIVEVLKSSSCPVIILTTGPVTNLAAALEMDPSVVSKIRDVFMMGSAYGVPGTNNVYDWQLEFNGVKGSCAEVGSQIYTGDDPPLKFDGEVGIVRPICRGVNMTEKGDTEWNVFMDVLAWHKIYGFLVDSDAGVYVLAANATLNMPIILEEIEAATETLADPTLSIFTTQLAKAFLGAGEAKWWDAQCMVMMAEVVSGFDATGGGVCAGWMRQKKTSVSLVWKSVLGSNDLEPYGSIKDDPEAKAPLVDYCVFGNATRMWDTYWSTINKTSADQ</sequence>
<dbReference type="Pfam" id="PF01156">
    <property type="entry name" value="IU_nuc_hydro"/>
    <property type="match status" value="1"/>
</dbReference>
<organism evidence="6 7">
    <name type="scientific">Prorocentrum cordatum</name>
    <dbReference type="NCBI Taxonomy" id="2364126"/>
    <lineage>
        <taxon>Eukaryota</taxon>
        <taxon>Sar</taxon>
        <taxon>Alveolata</taxon>
        <taxon>Dinophyceae</taxon>
        <taxon>Prorocentrales</taxon>
        <taxon>Prorocentraceae</taxon>
        <taxon>Prorocentrum</taxon>
    </lineage>
</organism>
<dbReference type="PROSITE" id="PS00018">
    <property type="entry name" value="EF_HAND_1"/>
    <property type="match status" value="1"/>
</dbReference>
<feature type="region of interest" description="Disordered" evidence="4">
    <location>
        <begin position="321"/>
        <end position="347"/>
    </location>
</feature>
<gene>
    <name evidence="6" type="ORF">PCOR1329_LOCUS49394</name>
</gene>
<proteinExistence type="inferred from homology"/>
<evidence type="ECO:0000256" key="2">
    <source>
        <dbReference type="ARBA" id="ARBA00022801"/>
    </source>
</evidence>
<dbReference type="InterPro" id="IPR036452">
    <property type="entry name" value="Ribo_hydro-like"/>
</dbReference>
<evidence type="ECO:0000256" key="1">
    <source>
        <dbReference type="ARBA" id="ARBA00009176"/>
    </source>
</evidence>
<comment type="similarity">
    <text evidence="1">Belongs to the IUNH family.</text>
</comment>